<dbReference type="NCBIfam" id="TIGR00666">
    <property type="entry name" value="PBP4"/>
    <property type="match status" value="1"/>
</dbReference>
<evidence type="ECO:0000256" key="2">
    <source>
        <dbReference type="ARBA" id="ARBA00022801"/>
    </source>
</evidence>
<dbReference type="PANTHER" id="PTHR30023">
    <property type="entry name" value="D-ALANYL-D-ALANINE CARBOXYPEPTIDASE"/>
    <property type="match status" value="1"/>
</dbReference>
<dbReference type="InterPro" id="IPR012338">
    <property type="entry name" value="Beta-lactam/transpept-like"/>
</dbReference>
<dbReference type="Gene3D" id="3.40.710.10">
    <property type="entry name" value="DD-peptidase/beta-lactamase superfamily"/>
    <property type="match status" value="1"/>
</dbReference>
<dbReference type="EMBL" id="SMGD01000014">
    <property type="protein sequence ID" value="TCK47678.1"/>
    <property type="molecule type" value="Genomic_DNA"/>
</dbReference>
<dbReference type="PRINTS" id="PR00922">
    <property type="entry name" value="DADACBPTASE3"/>
</dbReference>
<name>A0A4R1JAM9_9GAMM</name>
<dbReference type="Pfam" id="PF02113">
    <property type="entry name" value="Peptidase_S13"/>
    <property type="match status" value="1"/>
</dbReference>
<dbReference type="AlphaFoldDB" id="A0A4R1JAM9"/>
<evidence type="ECO:0000313" key="4">
    <source>
        <dbReference type="Proteomes" id="UP000295565"/>
    </source>
</evidence>
<protein>
    <submittedName>
        <fullName evidence="3">D-alanyl-D-alanine carboxypeptidase/D-alanyl-D-alanine-endopeptidase (Penicillin-binding protein 4)</fullName>
    </submittedName>
</protein>
<keyword evidence="2" id="KW-0378">Hydrolase</keyword>
<keyword evidence="4" id="KW-1185">Reference proteome</keyword>
<dbReference type="GO" id="GO:0004185">
    <property type="term" value="F:serine-type carboxypeptidase activity"/>
    <property type="evidence" value="ECO:0007669"/>
    <property type="project" value="InterPro"/>
</dbReference>
<reference evidence="3 4" key="1">
    <citation type="submission" date="2019-03" db="EMBL/GenBank/DDBJ databases">
        <title>Genomic Encyclopedia of Type Strains, Phase IV (KMG-IV): sequencing the most valuable type-strain genomes for metagenomic binning, comparative biology and taxonomic classification.</title>
        <authorList>
            <person name="Goeker M."/>
        </authorList>
    </citation>
    <scope>NUCLEOTIDE SEQUENCE [LARGE SCALE GENOMIC DNA]</scope>
    <source>
        <strain evidence="3 4">DSM 18577</strain>
    </source>
</reference>
<organism evidence="3 4">
    <name type="scientific">Celerinatantimonas diazotrophica</name>
    <dbReference type="NCBI Taxonomy" id="412034"/>
    <lineage>
        <taxon>Bacteria</taxon>
        <taxon>Pseudomonadati</taxon>
        <taxon>Pseudomonadota</taxon>
        <taxon>Gammaproteobacteria</taxon>
        <taxon>Celerinatantimonadaceae</taxon>
        <taxon>Celerinatantimonas</taxon>
    </lineage>
</organism>
<dbReference type="PANTHER" id="PTHR30023:SF0">
    <property type="entry name" value="PENICILLIN-SENSITIVE CARBOXYPEPTIDASE A"/>
    <property type="match status" value="1"/>
</dbReference>
<comment type="caution">
    <text evidence="3">The sequence shown here is derived from an EMBL/GenBank/DDBJ whole genome shotgun (WGS) entry which is preliminary data.</text>
</comment>
<dbReference type="Proteomes" id="UP000295565">
    <property type="component" value="Unassembled WGS sequence"/>
</dbReference>
<comment type="similarity">
    <text evidence="1">Belongs to the peptidase S13 family.</text>
</comment>
<gene>
    <name evidence="3" type="ORF">EV690_2723</name>
</gene>
<dbReference type="GO" id="GO:0000270">
    <property type="term" value="P:peptidoglycan metabolic process"/>
    <property type="evidence" value="ECO:0007669"/>
    <property type="project" value="TreeGrafter"/>
</dbReference>
<evidence type="ECO:0000313" key="3">
    <source>
        <dbReference type="EMBL" id="TCK47678.1"/>
    </source>
</evidence>
<dbReference type="GO" id="GO:0006508">
    <property type="term" value="P:proteolysis"/>
    <property type="evidence" value="ECO:0007669"/>
    <property type="project" value="InterPro"/>
</dbReference>
<proteinExistence type="inferred from homology"/>
<keyword evidence="3" id="KW-0121">Carboxypeptidase</keyword>
<dbReference type="SUPFAM" id="SSF56601">
    <property type="entry name" value="beta-lactamase/transpeptidase-like"/>
    <property type="match status" value="1"/>
</dbReference>
<keyword evidence="3" id="KW-0645">Protease</keyword>
<accession>A0A4R1JAM9</accession>
<sequence length="457" mass="50842">MNWVYRLITLFVSLSGIFVSYAMEPPPGSLVQTIAPWQNNAHQQYLVKPASITKLLTATAAWQTLGPKFVFKTSLHYRKIAAHQADVQLVFSGDPTLKLDDLINLIGQLKRLGITQIRHFQIDDSRYGGHQWGLGQVWNDHGICFAAPINAAIVDHNCVLGNLKPTEIGQPGRLYVASFAGVSFSNQTITTKTEDNCEPLHAVNSDNHFRLYGCIGEDHIVLPLAFSVVNVPAYITALVKKIMADAHIDLVDKIRFAKVIKPYPNMFTHSSQPLSKLLHTMLKHSDNVIADSLTKQLAYVTTGRSGTFKAGVKVIWQVLAEHHIDRENQVLNDGSGLSRENLIYPETVYKVLRLWLDNPKFHPLIANLPVAGVDGTLRYRSSVMSPPLRGHIIAKTGSMNGVSNLAGFLKIKSQLVPFVIMSNQVSSSNPNESAVTIMKENETKWLTNGMIHYEKRH</sequence>
<evidence type="ECO:0000256" key="1">
    <source>
        <dbReference type="ARBA" id="ARBA00006096"/>
    </source>
</evidence>
<dbReference type="Gene3D" id="3.50.80.20">
    <property type="entry name" value="D-Ala-D-Ala carboxypeptidase C, peptidase S13"/>
    <property type="match status" value="1"/>
</dbReference>
<dbReference type="InterPro" id="IPR000667">
    <property type="entry name" value="Peptidase_S13"/>
</dbReference>